<dbReference type="EMBL" id="JAWLKH010000039">
    <property type="protein sequence ID" value="MDV6314591.1"/>
    <property type="molecule type" value="Genomic_DNA"/>
</dbReference>
<protein>
    <submittedName>
        <fullName evidence="2">Uncharacterized protein</fullName>
    </submittedName>
</protein>
<gene>
    <name evidence="2" type="ORF">R3Q15_22425</name>
</gene>
<proteinExistence type="predicted"/>
<evidence type="ECO:0000313" key="2">
    <source>
        <dbReference type="EMBL" id="MDV6314591.1"/>
    </source>
</evidence>
<feature type="compositionally biased region" description="Basic and acidic residues" evidence="1">
    <location>
        <begin position="1"/>
        <end position="18"/>
    </location>
</feature>
<feature type="region of interest" description="Disordered" evidence="1">
    <location>
        <begin position="134"/>
        <end position="162"/>
    </location>
</feature>
<dbReference type="AlphaFoldDB" id="A0AAE4RC62"/>
<reference evidence="2" key="1">
    <citation type="submission" date="2023-10" db="EMBL/GenBank/DDBJ databases">
        <title>Development of a sustainable strategy for remediation of hydrocarbon-contaminated territories based on the waste exchange concept.</title>
        <authorList>
            <person name="Krivoruchko A."/>
        </authorList>
    </citation>
    <scope>NUCLEOTIDE SEQUENCE</scope>
    <source>
        <strain evidence="2">IEGM 1279</strain>
    </source>
</reference>
<evidence type="ECO:0000313" key="3">
    <source>
        <dbReference type="Proteomes" id="UP001185922"/>
    </source>
</evidence>
<name>A0AAE4RC62_9ACTN</name>
<dbReference type="Proteomes" id="UP001185922">
    <property type="component" value="Unassembled WGS sequence"/>
</dbReference>
<comment type="caution">
    <text evidence="2">The sequence shown here is derived from an EMBL/GenBank/DDBJ whole genome shotgun (WGS) entry which is preliminary data.</text>
</comment>
<organism evidence="2 3">
    <name type="scientific">Gordonia amicalis</name>
    <dbReference type="NCBI Taxonomy" id="89053"/>
    <lineage>
        <taxon>Bacteria</taxon>
        <taxon>Bacillati</taxon>
        <taxon>Actinomycetota</taxon>
        <taxon>Actinomycetes</taxon>
        <taxon>Mycobacteriales</taxon>
        <taxon>Gordoniaceae</taxon>
        <taxon>Gordonia</taxon>
    </lineage>
</organism>
<accession>A0AAE4RC62</accession>
<evidence type="ECO:0000256" key="1">
    <source>
        <dbReference type="SAM" id="MobiDB-lite"/>
    </source>
</evidence>
<feature type="region of interest" description="Disordered" evidence="1">
    <location>
        <begin position="1"/>
        <end position="42"/>
    </location>
</feature>
<dbReference type="RefSeq" id="WP_317510399.1">
    <property type="nucleotide sequence ID" value="NZ_JAWLKH010000039.1"/>
</dbReference>
<sequence>MPREHHHTSRDEAADRMNGHLRMLENQPSRTRRSNRRNRADLVREGNPWSGVVQVDVPSSAVTYETAMKVVRAARELDIVASAYFEGALLQIVFDVPGDTYESRVMVHRVGEQARAVLEQGVVFSEDIECWDTGSSPDVAPSLGRSALRLVPDPDSDPNSDG</sequence>